<evidence type="ECO:0000313" key="1">
    <source>
        <dbReference type="EMBL" id="QQP39197.1"/>
    </source>
</evidence>
<accession>A0A7T8GWQ3</accession>
<dbReference type="AlphaFoldDB" id="A0A7T8GWQ3"/>
<organism evidence="1 2">
    <name type="scientific">Caligus rogercresseyi</name>
    <name type="common">Sea louse</name>
    <dbReference type="NCBI Taxonomy" id="217165"/>
    <lineage>
        <taxon>Eukaryota</taxon>
        <taxon>Metazoa</taxon>
        <taxon>Ecdysozoa</taxon>
        <taxon>Arthropoda</taxon>
        <taxon>Crustacea</taxon>
        <taxon>Multicrustacea</taxon>
        <taxon>Hexanauplia</taxon>
        <taxon>Copepoda</taxon>
        <taxon>Siphonostomatoida</taxon>
        <taxon>Caligidae</taxon>
        <taxon>Caligus</taxon>
    </lineage>
</organism>
<dbReference type="EMBL" id="CP045903">
    <property type="protein sequence ID" value="QQP39197.1"/>
    <property type="molecule type" value="Genomic_DNA"/>
</dbReference>
<name>A0A7T8GWQ3_CALRO</name>
<proteinExistence type="predicted"/>
<gene>
    <name evidence="1" type="ORF">FKW44_019995</name>
</gene>
<dbReference type="Proteomes" id="UP000595437">
    <property type="component" value="Chromosome 14"/>
</dbReference>
<reference evidence="2" key="1">
    <citation type="submission" date="2021-01" db="EMBL/GenBank/DDBJ databases">
        <title>Caligus Genome Assembly.</title>
        <authorList>
            <person name="Gallardo-Escarate C."/>
        </authorList>
    </citation>
    <scope>NUCLEOTIDE SEQUENCE [LARGE SCALE GENOMIC DNA]</scope>
</reference>
<protein>
    <submittedName>
        <fullName evidence="1">Uncharacterized protein</fullName>
    </submittedName>
</protein>
<sequence>MIHLLKGNIGTGILAIPNALQNSGLIFGVSRPRGHVLRLHLLHAQARSLLARTLSEAGGQLHELSRRPAGPHGCNPSAPWQKISLNSSSVLLNSDSAAFTFYSSHSI</sequence>
<keyword evidence="2" id="KW-1185">Reference proteome</keyword>
<dbReference type="OrthoDB" id="1684102at2759"/>
<evidence type="ECO:0000313" key="2">
    <source>
        <dbReference type="Proteomes" id="UP000595437"/>
    </source>
</evidence>